<reference evidence="5 6" key="1">
    <citation type="journal article" date="2010" name="Nature">
        <title>Genome sequence of the palaeopolyploid soybean.</title>
        <authorList>
            <person name="Schmutz J."/>
            <person name="Cannon S.B."/>
            <person name="Schlueter J."/>
            <person name="Ma J."/>
            <person name="Mitros T."/>
            <person name="Nelson W."/>
            <person name="Hyten D.L."/>
            <person name="Song Q."/>
            <person name="Thelen J.J."/>
            <person name="Cheng J."/>
            <person name="Xu D."/>
            <person name="Hellsten U."/>
            <person name="May G.D."/>
            <person name="Yu Y."/>
            <person name="Sakurai T."/>
            <person name="Umezawa T."/>
            <person name="Bhattacharyya M.K."/>
            <person name="Sandhu D."/>
            <person name="Valliyodan B."/>
            <person name="Lindquist E."/>
            <person name="Peto M."/>
            <person name="Grant D."/>
            <person name="Shu S."/>
            <person name="Goodstein D."/>
            <person name="Barry K."/>
            <person name="Futrell-Griggs M."/>
            <person name="Abernathy B."/>
            <person name="Du J."/>
            <person name="Tian Z."/>
            <person name="Zhu L."/>
            <person name="Gill N."/>
            <person name="Joshi T."/>
            <person name="Libault M."/>
            <person name="Sethuraman A."/>
            <person name="Zhang X.-C."/>
            <person name="Shinozaki K."/>
            <person name="Nguyen H.T."/>
            <person name="Wing R.A."/>
            <person name="Cregan P."/>
            <person name="Specht J."/>
            <person name="Grimwood J."/>
            <person name="Rokhsar D."/>
            <person name="Stacey G."/>
            <person name="Shoemaker R.C."/>
            <person name="Jackson S.A."/>
        </authorList>
    </citation>
    <scope>NUCLEOTIDE SEQUENCE [LARGE SCALE GENOMIC DNA]</scope>
    <source>
        <strain evidence="6">cv. Williams 82</strain>
        <tissue evidence="5">Callus</tissue>
    </source>
</reference>
<dbReference type="PaxDb" id="3847-GLYMA09G28345.1"/>
<evidence type="ECO:0000256" key="2">
    <source>
        <dbReference type="ARBA" id="ARBA00022900"/>
    </source>
</evidence>
<gene>
    <name evidence="5" type="ORF">GLYMA_09G155800</name>
</gene>
<dbReference type="AlphaFoldDB" id="K7LE45"/>
<keyword evidence="7" id="KW-1185">Reference proteome</keyword>
<evidence type="ECO:0000256" key="4">
    <source>
        <dbReference type="SAM" id="SignalP"/>
    </source>
</evidence>
<dbReference type="GO" id="GO:0004867">
    <property type="term" value="F:serine-type endopeptidase inhibitor activity"/>
    <property type="evidence" value="ECO:0007669"/>
    <property type="project" value="UniProtKB-KW"/>
</dbReference>
<dbReference type="InterPro" id="IPR011065">
    <property type="entry name" value="Kunitz_inhibitor_STI-like_sf"/>
</dbReference>
<evidence type="ECO:0000313" key="5">
    <source>
        <dbReference type="EMBL" id="KRH38752.1"/>
    </source>
</evidence>
<dbReference type="Gene3D" id="2.80.10.50">
    <property type="match status" value="1"/>
</dbReference>
<protein>
    <submittedName>
        <fullName evidence="5 6">Uncharacterized protein</fullName>
    </submittedName>
</protein>
<keyword evidence="4" id="KW-0732">Signal</keyword>
<dbReference type="EnsemblPlants" id="KRH38752">
    <property type="protein sequence ID" value="KRH38752"/>
    <property type="gene ID" value="GLYMA_09G155800"/>
</dbReference>
<dbReference type="Proteomes" id="UP000008827">
    <property type="component" value="Chromosome 9"/>
</dbReference>
<dbReference type="InterPro" id="IPR002160">
    <property type="entry name" value="Prot_inh_Kunz-lg"/>
</dbReference>
<dbReference type="EMBL" id="CM000842">
    <property type="protein sequence ID" value="KRH38752.1"/>
    <property type="molecule type" value="Genomic_DNA"/>
</dbReference>
<evidence type="ECO:0000313" key="7">
    <source>
        <dbReference type="Proteomes" id="UP000008827"/>
    </source>
</evidence>
<dbReference type="HOGENOM" id="CLU_1963549_0_0_1"/>
<dbReference type="SMR" id="K7LE45"/>
<reference evidence="6" key="2">
    <citation type="submission" date="2018-02" db="UniProtKB">
        <authorList>
            <consortium name="EnsemblPlants"/>
        </authorList>
    </citation>
    <scope>IDENTIFICATION</scope>
    <source>
        <strain evidence="6">Williams 82</strain>
    </source>
</reference>
<dbReference type="Gramene" id="KRH38752">
    <property type="protein sequence ID" value="KRH38752"/>
    <property type="gene ID" value="GLYMA_09G155800"/>
</dbReference>
<dbReference type="PANTHER" id="PTHR33107:SF21">
    <property type="entry name" value="KUNITZ FAMILY TRYPSIN AND PROTEASE INHIBITOR PROTEIN"/>
    <property type="match status" value="1"/>
</dbReference>
<name>K7LE45_SOYBN</name>
<evidence type="ECO:0000256" key="3">
    <source>
        <dbReference type="ARBA" id="ARBA00023157"/>
    </source>
</evidence>
<evidence type="ECO:0000256" key="1">
    <source>
        <dbReference type="ARBA" id="ARBA00022690"/>
    </source>
</evidence>
<dbReference type="SUPFAM" id="SSF50386">
    <property type="entry name" value="STI-like"/>
    <property type="match status" value="1"/>
</dbReference>
<keyword evidence="2" id="KW-0722">Serine protease inhibitor</keyword>
<accession>K7LE45</accession>
<reference evidence="5" key="3">
    <citation type="submission" date="2018-07" db="EMBL/GenBank/DDBJ databases">
        <title>WGS assembly of Glycine max.</title>
        <authorList>
            <person name="Schmutz J."/>
            <person name="Cannon S."/>
            <person name="Schlueter J."/>
            <person name="Ma J."/>
            <person name="Mitros T."/>
            <person name="Nelson W."/>
            <person name="Hyten D."/>
            <person name="Song Q."/>
            <person name="Thelen J."/>
            <person name="Cheng J."/>
            <person name="Xu D."/>
            <person name="Hellsten U."/>
            <person name="May G."/>
            <person name="Yu Y."/>
            <person name="Sakurai T."/>
            <person name="Umezawa T."/>
            <person name="Bhattacharyya M."/>
            <person name="Sandhu D."/>
            <person name="Valliyodan B."/>
            <person name="Lindquist E."/>
            <person name="Peto M."/>
            <person name="Grant D."/>
            <person name="Shu S."/>
            <person name="Goodstein D."/>
            <person name="Barry K."/>
            <person name="Futrell-Griggs M."/>
            <person name="Abernathy B."/>
            <person name="Du J."/>
            <person name="Tian Z."/>
            <person name="Zhu L."/>
            <person name="Gill N."/>
            <person name="Joshi T."/>
            <person name="Libault M."/>
            <person name="Sethuraman A."/>
            <person name="Zhang X."/>
            <person name="Shinozaki K."/>
            <person name="Nguyen H."/>
            <person name="Wing R."/>
            <person name="Cregan P."/>
            <person name="Specht J."/>
            <person name="Grimwood J."/>
            <person name="Rokhsar D."/>
            <person name="Stacey G."/>
            <person name="Shoemaker R."/>
            <person name="Jackson S."/>
        </authorList>
    </citation>
    <scope>NUCLEOTIDE SEQUENCE</scope>
    <source>
        <tissue evidence="5">Callus</tissue>
    </source>
</reference>
<keyword evidence="1" id="KW-0646">Protease inhibitor</keyword>
<keyword evidence="3" id="KW-1015">Disulfide bond</keyword>
<organism evidence="6">
    <name type="scientific">Glycine max</name>
    <name type="common">Soybean</name>
    <name type="synonym">Glycine hispida</name>
    <dbReference type="NCBI Taxonomy" id="3847"/>
    <lineage>
        <taxon>Eukaryota</taxon>
        <taxon>Viridiplantae</taxon>
        <taxon>Streptophyta</taxon>
        <taxon>Embryophyta</taxon>
        <taxon>Tracheophyta</taxon>
        <taxon>Spermatophyta</taxon>
        <taxon>Magnoliopsida</taxon>
        <taxon>eudicotyledons</taxon>
        <taxon>Gunneridae</taxon>
        <taxon>Pentapetalae</taxon>
        <taxon>rosids</taxon>
        <taxon>fabids</taxon>
        <taxon>Fabales</taxon>
        <taxon>Fabaceae</taxon>
        <taxon>Papilionoideae</taxon>
        <taxon>50 kb inversion clade</taxon>
        <taxon>NPAAA clade</taxon>
        <taxon>indigoferoid/millettioid clade</taxon>
        <taxon>Phaseoleae</taxon>
        <taxon>Glycine</taxon>
        <taxon>Glycine subgen. Soja</taxon>
    </lineage>
</organism>
<evidence type="ECO:0000313" key="6">
    <source>
        <dbReference type="EnsemblPlants" id="KRH38752"/>
    </source>
</evidence>
<dbReference type="PANTHER" id="PTHR33107">
    <property type="entry name" value="KUNITZ TRYPSIN INHIBITOR 2"/>
    <property type="match status" value="1"/>
</dbReference>
<sequence>MNPALLLTLSSFLLLGFTTNLPLAFSQEKVHDFQGPGAIFTETPLDIAFVDKPKCATSSKWVAVVDDFPSKWLGIGGAQDHPGLKQIITGNFNIKKYDLGYKLVFCPPVLVLVLTLRGMMIRTGGVFY</sequence>
<dbReference type="Pfam" id="PF00197">
    <property type="entry name" value="Kunitz_legume"/>
    <property type="match status" value="1"/>
</dbReference>
<dbReference type="InParanoid" id="K7LE45"/>
<feature type="chain" id="PRO_5014581179" evidence="4">
    <location>
        <begin position="27"/>
        <end position="128"/>
    </location>
</feature>
<proteinExistence type="predicted"/>
<feature type="signal peptide" evidence="4">
    <location>
        <begin position="1"/>
        <end position="26"/>
    </location>
</feature>